<reference evidence="2" key="1">
    <citation type="submission" date="2016-10" db="EMBL/GenBank/DDBJ databases">
        <authorList>
            <person name="Varghese N."/>
            <person name="Submissions S."/>
        </authorList>
    </citation>
    <scope>NUCLEOTIDE SEQUENCE [LARGE SCALE GENOMIC DNA]</scope>
    <source>
        <strain evidence="2">ATCC 25963</strain>
    </source>
</reference>
<keyword evidence="2" id="KW-1185">Reference proteome</keyword>
<dbReference type="Proteomes" id="UP000199400">
    <property type="component" value="Unassembled WGS sequence"/>
</dbReference>
<protein>
    <submittedName>
        <fullName evidence="1">Uncharacterized protein</fullName>
    </submittedName>
</protein>
<evidence type="ECO:0000313" key="1">
    <source>
        <dbReference type="EMBL" id="SFF32260.1"/>
    </source>
</evidence>
<proteinExistence type="predicted"/>
<dbReference type="RefSeq" id="WP_096327630.1">
    <property type="nucleotide sequence ID" value="NZ_FOMX01000046.1"/>
</dbReference>
<sequence>MCGHGAARRGAAYPDPGVTGRRIALLLAAALACESPARPCPAGTTADEARAARLTTCGR</sequence>
<accession>A0A1I2HSG5</accession>
<dbReference type="EMBL" id="FOMX01000046">
    <property type="protein sequence ID" value="SFF32260.1"/>
    <property type="molecule type" value="Genomic_DNA"/>
</dbReference>
<evidence type="ECO:0000313" key="2">
    <source>
        <dbReference type="Proteomes" id="UP000199400"/>
    </source>
</evidence>
<dbReference type="AlphaFoldDB" id="A0A1I2HSG5"/>
<dbReference type="STRING" id="54.SAMN02745121_08147"/>
<organism evidence="1 2">
    <name type="scientific">Nannocystis exedens</name>
    <dbReference type="NCBI Taxonomy" id="54"/>
    <lineage>
        <taxon>Bacteria</taxon>
        <taxon>Pseudomonadati</taxon>
        <taxon>Myxococcota</taxon>
        <taxon>Polyangia</taxon>
        <taxon>Nannocystales</taxon>
        <taxon>Nannocystaceae</taxon>
        <taxon>Nannocystis</taxon>
    </lineage>
</organism>
<name>A0A1I2HSG5_9BACT</name>
<gene>
    <name evidence="1" type="ORF">SAMN02745121_08147</name>
</gene>